<keyword evidence="3 8" id="KW-0347">Helicase</keyword>
<keyword evidence="9" id="KW-1185">Reference proteome</keyword>
<dbReference type="PROSITE" id="PS51192">
    <property type="entry name" value="HELICASE_ATP_BIND_1"/>
    <property type="match status" value="1"/>
</dbReference>
<dbReference type="InterPro" id="IPR001650">
    <property type="entry name" value="Helicase_C-like"/>
</dbReference>
<sequence>MSSPQSDTARRRDRSDRESQTRDSARTAAREERLAQQSWVEGAAPTLPVRTTRPEEVVFHLGPTNSGKTYESLQALGANGRGVYAAPLRQLAHEAYAKLSAALPAGMVGLSTGEEEIDPLAPIVCCTVEKAPMRGDLLVLDESHWVADPDRGHHWARLLLTGEYREMHLISAAEAYLLLKPLVSDAEHVTVVNHKRLSRLDVLRAPVRPETVRPQTLVVAFSRKNVYAVAAALNEHRPGRVGVLYGALPPATRREVIEQFTAGEFDVLVTTDVIGHGINVPATTVLFAETTKFDGERVRPLRSWETAQIAGRAGRYGLTGHGQVGVLTGVTGLRPDPALLATGAAVARGDAMSDLPKRAPRLRPELEDLGAFEAVDLPEALTRWMAWARAATRDEAMTADDVGTMVMRVQALLPLLRGPLGAAGDLDTVWRLVQLAIDYDPPRRTRWLTLARAALEHAVGLPVLPETVLPDVPRDGSVEDFEQAAAAARDAQTLLRRFPGVAGLTSDDAAWVEEECAESISVLLPGAISTVRTATCTVCGTAVSPRFTTCRPCSAPAGRGGNDADRRPTAGGRRTAGRATGRAPGGRQGGPRGRSRRG</sequence>
<evidence type="ECO:0000259" key="7">
    <source>
        <dbReference type="PROSITE" id="PS51194"/>
    </source>
</evidence>
<reference evidence="9" key="1">
    <citation type="submission" date="2016-10" db="EMBL/GenBank/DDBJ databases">
        <authorList>
            <person name="Varghese N."/>
            <person name="Submissions S."/>
        </authorList>
    </citation>
    <scope>NUCLEOTIDE SEQUENCE [LARGE SCALE GENOMIC DNA]</scope>
    <source>
        <strain evidence="9">DSM 45413</strain>
    </source>
</reference>
<dbReference type="GO" id="GO:0004386">
    <property type="term" value="F:helicase activity"/>
    <property type="evidence" value="ECO:0007669"/>
    <property type="project" value="UniProtKB-KW"/>
</dbReference>
<gene>
    <name evidence="8" type="ORF">SAMN05660991_00526</name>
</gene>
<dbReference type="Pfam" id="PF00271">
    <property type="entry name" value="Helicase_C"/>
    <property type="match status" value="1"/>
</dbReference>
<dbReference type="OrthoDB" id="3229913at2"/>
<feature type="domain" description="Helicase C-terminal" evidence="7">
    <location>
        <begin position="206"/>
        <end position="370"/>
    </location>
</feature>
<evidence type="ECO:0000256" key="3">
    <source>
        <dbReference type="ARBA" id="ARBA00022806"/>
    </source>
</evidence>
<evidence type="ECO:0000256" key="1">
    <source>
        <dbReference type="ARBA" id="ARBA00022741"/>
    </source>
</evidence>
<feature type="compositionally biased region" description="Low complexity" evidence="5">
    <location>
        <begin position="569"/>
        <end position="582"/>
    </location>
</feature>
<evidence type="ECO:0000256" key="4">
    <source>
        <dbReference type="ARBA" id="ARBA00022840"/>
    </source>
</evidence>
<dbReference type="GO" id="GO:0005524">
    <property type="term" value="F:ATP binding"/>
    <property type="evidence" value="ECO:0007669"/>
    <property type="project" value="UniProtKB-KW"/>
</dbReference>
<name>A0A1H8Q246_9ACTN</name>
<keyword evidence="4" id="KW-0067">ATP-binding</keyword>
<evidence type="ECO:0000313" key="8">
    <source>
        <dbReference type="EMBL" id="SEO48270.1"/>
    </source>
</evidence>
<dbReference type="InterPro" id="IPR055206">
    <property type="entry name" value="DEXQc_SUV3"/>
</dbReference>
<feature type="domain" description="Helicase ATP-binding" evidence="6">
    <location>
        <begin position="49"/>
        <end position="182"/>
    </location>
</feature>
<dbReference type="InterPro" id="IPR050699">
    <property type="entry name" value="RNA-DNA_Helicase"/>
</dbReference>
<dbReference type="GO" id="GO:0016787">
    <property type="term" value="F:hydrolase activity"/>
    <property type="evidence" value="ECO:0007669"/>
    <property type="project" value="UniProtKB-KW"/>
</dbReference>
<dbReference type="PROSITE" id="PS51194">
    <property type="entry name" value="HELICASE_CTER"/>
    <property type="match status" value="1"/>
</dbReference>
<dbReference type="InterPro" id="IPR027417">
    <property type="entry name" value="P-loop_NTPase"/>
</dbReference>
<keyword evidence="2" id="KW-0378">Hydrolase</keyword>
<dbReference type="InterPro" id="IPR014001">
    <property type="entry name" value="Helicase_ATP-bd"/>
</dbReference>
<evidence type="ECO:0000259" key="6">
    <source>
        <dbReference type="PROSITE" id="PS51192"/>
    </source>
</evidence>
<evidence type="ECO:0000313" key="9">
    <source>
        <dbReference type="Proteomes" id="UP000198960"/>
    </source>
</evidence>
<dbReference type="AlphaFoldDB" id="A0A1H8Q246"/>
<feature type="compositionally biased region" description="Gly residues" evidence="5">
    <location>
        <begin position="583"/>
        <end position="592"/>
    </location>
</feature>
<dbReference type="RefSeq" id="WP_091939736.1">
    <property type="nucleotide sequence ID" value="NZ_FOEE01000001.1"/>
</dbReference>
<dbReference type="Pfam" id="PF22527">
    <property type="entry name" value="DEXQc_Suv3"/>
    <property type="match status" value="1"/>
</dbReference>
<dbReference type="SMART" id="SM00490">
    <property type="entry name" value="HELICc"/>
    <property type="match status" value="1"/>
</dbReference>
<dbReference type="PANTHER" id="PTHR12131:SF1">
    <property type="entry name" value="ATP-DEPENDENT RNA HELICASE SUPV3L1, MITOCHONDRIAL-RELATED"/>
    <property type="match status" value="1"/>
</dbReference>
<keyword evidence="1" id="KW-0547">Nucleotide-binding</keyword>
<proteinExistence type="predicted"/>
<accession>A0A1H8Q246</accession>
<dbReference type="SUPFAM" id="SSF52540">
    <property type="entry name" value="P-loop containing nucleoside triphosphate hydrolases"/>
    <property type="match status" value="1"/>
</dbReference>
<dbReference type="STRING" id="673521.SAMN05660991_00526"/>
<protein>
    <submittedName>
        <fullName evidence="8">ATP-dependent RNA helicase SUPV3L1/SUV3</fullName>
    </submittedName>
</protein>
<evidence type="ECO:0000256" key="5">
    <source>
        <dbReference type="SAM" id="MobiDB-lite"/>
    </source>
</evidence>
<feature type="compositionally biased region" description="Basic and acidic residues" evidence="5">
    <location>
        <begin position="8"/>
        <end position="34"/>
    </location>
</feature>
<feature type="region of interest" description="Disordered" evidence="5">
    <location>
        <begin position="552"/>
        <end position="598"/>
    </location>
</feature>
<feature type="region of interest" description="Disordered" evidence="5">
    <location>
        <begin position="1"/>
        <end position="47"/>
    </location>
</feature>
<dbReference type="EMBL" id="FOEE01000001">
    <property type="protein sequence ID" value="SEO48270.1"/>
    <property type="molecule type" value="Genomic_DNA"/>
</dbReference>
<organism evidence="8 9">
    <name type="scientific">Trujillonella endophytica</name>
    <dbReference type="NCBI Taxonomy" id="673521"/>
    <lineage>
        <taxon>Bacteria</taxon>
        <taxon>Bacillati</taxon>
        <taxon>Actinomycetota</taxon>
        <taxon>Actinomycetes</taxon>
        <taxon>Geodermatophilales</taxon>
        <taxon>Geodermatophilaceae</taxon>
        <taxon>Trujillonella</taxon>
    </lineage>
</organism>
<evidence type="ECO:0000256" key="2">
    <source>
        <dbReference type="ARBA" id="ARBA00022801"/>
    </source>
</evidence>
<dbReference type="Gene3D" id="3.40.50.300">
    <property type="entry name" value="P-loop containing nucleotide triphosphate hydrolases"/>
    <property type="match status" value="2"/>
</dbReference>
<dbReference type="Proteomes" id="UP000198960">
    <property type="component" value="Unassembled WGS sequence"/>
</dbReference>
<dbReference type="PANTHER" id="PTHR12131">
    <property type="entry name" value="ATP-DEPENDENT RNA AND DNA HELICASE"/>
    <property type="match status" value="1"/>
</dbReference>